<accession>A0A4R0S4R3</accession>
<dbReference type="NCBIfam" id="NF040570">
    <property type="entry name" value="guided_TnpB"/>
    <property type="match status" value="1"/>
</dbReference>
<feature type="compositionally biased region" description="Polar residues" evidence="5">
    <location>
        <begin position="469"/>
        <end position="482"/>
    </location>
</feature>
<feature type="domain" description="Cas12f1-like TNB" evidence="7">
    <location>
        <begin position="375"/>
        <end position="441"/>
    </location>
</feature>
<feature type="region of interest" description="Disordered" evidence="5">
    <location>
        <begin position="460"/>
        <end position="482"/>
    </location>
</feature>
<evidence type="ECO:0000256" key="4">
    <source>
        <dbReference type="ARBA" id="ARBA00023172"/>
    </source>
</evidence>
<dbReference type="Proteomes" id="UP000293701">
    <property type="component" value="Unassembled WGS sequence"/>
</dbReference>
<proteinExistence type="inferred from homology"/>
<feature type="domain" description="Probable transposase IS891/IS1136/IS1341" evidence="6">
    <location>
        <begin position="219"/>
        <end position="339"/>
    </location>
</feature>
<dbReference type="GO" id="GO:0006310">
    <property type="term" value="P:DNA recombination"/>
    <property type="evidence" value="ECO:0007669"/>
    <property type="project" value="UniProtKB-KW"/>
</dbReference>
<dbReference type="AlphaFoldDB" id="A0A4R0S4R3"/>
<dbReference type="Pfam" id="PF07282">
    <property type="entry name" value="Cas12f1-like_TNB"/>
    <property type="match status" value="1"/>
</dbReference>
<keyword evidence="2" id="KW-0815">Transposition</keyword>
<evidence type="ECO:0000313" key="9">
    <source>
        <dbReference type="Proteomes" id="UP000293701"/>
    </source>
</evidence>
<protein>
    <submittedName>
        <fullName evidence="8">Transposase</fullName>
    </submittedName>
</protein>
<keyword evidence="3" id="KW-0238">DNA-binding</keyword>
<dbReference type="InterPro" id="IPR001959">
    <property type="entry name" value="Transposase"/>
</dbReference>
<dbReference type="GO" id="GO:0003677">
    <property type="term" value="F:DNA binding"/>
    <property type="evidence" value="ECO:0007669"/>
    <property type="project" value="UniProtKB-KW"/>
</dbReference>
<dbReference type="GO" id="GO:0032196">
    <property type="term" value="P:transposition"/>
    <property type="evidence" value="ECO:0007669"/>
    <property type="project" value="UniProtKB-KW"/>
</dbReference>
<gene>
    <name evidence="8" type="ORF">MCC10002_1089</name>
</gene>
<dbReference type="RefSeq" id="WP_242686415.1">
    <property type="nucleotide sequence ID" value="NZ_SHPM01000023.1"/>
</dbReference>
<evidence type="ECO:0000256" key="3">
    <source>
        <dbReference type="ARBA" id="ARBA00023125"/>
    </source>
</evidence>
<evidence type="ECO:0000256" key="2">
    <source>
        <dbReference type="ARBA" id="ARBA00022578"/>
    </source>
</evidence>
<comment type="similarity">
    <text evidence="1">In the C-terminal section; belongs to the transposase 35 family.</text>
</comment>
<evidence type="ECO:0000256" key="5">
    <source>
        <dbReference type="SAM" id="MobiDB-lite"/>
    </source>
</evidence>
<comment type="caution">
    <text evidence="8">The sequence shown here is derived from an EMBL/GenBank/DDBJ whole genome shotgun (WGS) entry which is preliminary data.</text>
</comment>
<dbReference type="Pfam" id="PF01385">
    <property type="entry name" value="OrfB_IS605"/>
    <property type="match status" value="1"/>
</dbReference>
<keyword evidence="4" id="KW-0233">DNA recombination</keyword>
<reference evidence="8 9" key="1">
    <citation type="journal article" date="2018" name="Sci. Rep.">
        <title>Genomic diversity and distribution of Bifidobacterium longum subsp. longum across the human lifespan.</title>
        <authorList>
            <person name="Odamaki T."/>
            <person name="Bottacini F."/>
            <person name="Kato K."/>
            <person name="Mitsuyama E."/>
            <person name="Yoshida K."/>
            <person name="Horigome A."/>
            <person name="Xiao J.Z."/>
            <person name="van Sinderen D."/>
        </authorList>
    </citation>
    <scope>NUCLEOTIDE SEQUENCE [LARGE SCALE GENOMIC DNA]</scope>
    <source>
        <strain evidence="8 9">MCC10002</strain>
    </source>
</reference>
<dbReference type="InterPro" id="IPR010095">
    <property type="entry name" value="Cas12f1-like_TNB"/>
</dbReference>
<evidence type="ECO:0000259" key="7">
    <source>
        <dbReference type="Pfam" id="PF07282"/>
    </source>
</evidence>
<evidence type="ECO:0000259" key="6">
    <source>
        <dbReference type="Pfam" id="PF01385"/>
    </source>
</evidence>
<name>A0A4R0S4R3_BIFLL</name>
<dbReference type="EMBL" id="SHPM01000023">
    <property type="protein sequence ID" value="TCD74215.1"/>
    <property type="molecule type" value="Genomic_DNA"/>
</dbReference>
<evidence type="ECO:0000313" key="8">
    <source>
        <dbReference type="EMBL" id="TCD74215.1"/>
    </source>
</evidence>
<evidence type="ECO:0000256" key="1">
    <source>
        <dbReference type="ARBA" id="ARBA00008761"/>
    </source>
</evidence>
<organism evidence="8 9">
    <name type="scientific">Bifidobacterium longum subsp. longum</name>
    <dbReference type="NCBI Taxonomy" id="1679"/>
    <lineage>
        <taxon>Bacteria</taxon>
        <taxon>Bacillati</taxon>
        <taxon>Actinomycetota</taxon>
        <taxon>Actinomycetes</taxon>
        <taxon>Bifidobacteriales</taxon>
        <taxon>Bifidobacteriaceae</taxon>
        <taxon>Bifidobacterium</taxon>
    </lineage>
</organism>
<sequence>MSQKVVLERVTLDGAKPFIGYTDQHDPCSEKLYANTGSQAMEWLCDAWRYRFNQLRSNRCKYGKDKTLVPIGGEPDTRSVSRSRSECSWLAAVPSLILESPTRIERVEWFTAVQRRKTLLGKRLKPGRMPRFKSYKRDGQRFVCWYNGGRNAVYRQVNRNHGIITITGQNPKGMSLPGEPLRYRILLHVRVSQPIREYTAIQVDWTNRTVVFNNIPLPIRRKPTGKAIGIDRGCAHAASDSNGRFMDLPKNRLKAIDREIRKRQKSQARRVKTAGYSSEKEYANSGRTSRAYWKTRLEITKLHAKSKRILDDVYQKYTTRLVRGNDLIVLENLRLANMGRRSKPVPDPLHEGRYLPNGQAAKHGLNRSLRQASMGRLSSMLAYKTKLADGVGMILVNPAYTSQTCSQCGYVAKENRESQAVFICKKCSYTANADVNAAKNILKRGLDTLAVTSENLWGADGTPVEQGRKTNGNATRESVALS</sequence>